<reference evidence="2" key="1">
    <citation type="journal article" date="2019" name="PLoS Negl. Trop. Dis.">
        <title>Revisiting the worldwide diversity of Leptospira species in the environment.</title>
        <authorList>
            <person name="Vincent A.T."/>
            <person name="Schiettekatte O."/>
            <person name="Bourhy P."/>
            <person name="Veyrier F.J."/>
            <person name="Picardeau M."/>
        </authorList>
    </citation>
    <scope>NUCLEOTIDE SEQUENCE [LARGE SCALE GENOMIC DNA]</scope>
    <source>
        <strain evidence="2">201800301</strain>
    </source>
</reference>
<dbReference type="RefSeq" id="WP_135772848.1">
    <property type="nucleotide sequence ID" value="NZ_RQEY01000005.1"/>
</dbReference>
<accession>A0A4R9HB52</accession>
<dbReference type="OrthoDB" id="336331at2"/>
<feature type="chain" id="PRO_5020615999" description="Lipoprotein" evidence="1">
    <location>
        <begin position="22"/>
        <end position="161"/>
    </location>
</feature>
<protein>
    <recommendedName>
        <fullName evidence="4">Lipoprotein</fullName>
    </recommendedName>
</protein>
<sequence>MRSVFLLAAFCLFSIFQCAYFFPGSNKESKSPKVLYSECMETFADDTKCKEFVVKSIPDADISLLGKDADPNAVDASSNIFIRAELIRSLMSQNKLFVKGKIGEPDEKRIVNSWAPGMEEWLYFRPITKYAEGSRPDKEIKILFSRGAVLKVTHTPPDPLR</sequence>
<evidence type="ECO:0000313" key="3">
    <source>
        <dbReference type="Proteomes" id="UP000298097"/>
    </source>
</evidence>
<dbReference type="EMBL" id="RQEY01000005">
    <property type="protein sequence ID" value="TGK43787.1"/>
    <property type="molecule type" value="Genomic_DNA"/>
</dbReference>
<organism evidence="2 3">
    <name type="scientific">Leptospira andrefontaineae</name>
    <dbReference type="NCBI Taxonomy" id="2484976"/>
    <lineage>
        <taxon>Bacteria</taxon>
        <taxon>Pseudomonadati</taxon>
        <taxon>Spirochaetota</taxon>
        <taxon>Spirochaetia</taxon>
        <taxon>Leptospirales</taxon>
        <taxon>Leptospiraceae</taxon>
        <taxon>Leptospira</taxon>
    </lineage>
</organism>
<evidence type="ECO:0000256" key="1">
    <source>
        <dbReference type="SAM" id="SignalP"/>
    </source>
</evidence>
<comment type="caution">
    <text evidence="2">The sequence shown here is derived from an EMBL/GenBank/DDBJ whole genome shotgun (WGS) entry which is preliminary data.</text>
</comment>
<keyword evidence="1" id="KW-0732">Signal</keyword>
<dbReference type="Proteomes" id="UP000298097">
    <property type="component" value="Unassembled WGS sequence"/>
</dbReference>
<proteinExistence type="predicted"/>
<dbReference type="AlphaFoldDB" id="A0A4R9HB52"/>
<feature type="signal peptide" evidence="1">
    <location>
        <begin position="1"/>
        <end position="21"/>
    </location>
</feature>
<keyword evidence="3" id="KW-1185">Reference proteome</keyword>
<evidence type="ECO:0008006" key="4">
    <source>
        <dbReference type="Google" id="ProtNLM"/>
    </source>
</evidence>
<evidence type="ECO:0000313" key="2">
    <source>
        <dbReference type="EMBL" id="TGK43787.1"/>
    </source>
</evidence>
<gene>
    <name evidence="2" type="ORF">EHO65_03900</name>
</gene>
<name>A0A4R9HB52_9LEPT</name>